<evidence type="ECO:0000313" key="1">
    <source>
        <dbReference type="EMBL" id="KAE9541071.1"/>
    </source>
</evidence>
<comment type="caution">
    <text evidence="1">The sequence shown here is derived from an EMBL/GenBank/DDBJ whole genome shotgun (WGS) entry which is preliminary data.</text>
</comment>
<gene>
    <name evidence="1" type="ORF">AGLY_004316</name>
</gene>
<sequence>MLYGIGASVAIRSLHLLRHSKRKYPSICYTTPPECLLLIAPSDEFVKLLNPNKNDNIYDFQIIVIISKRSCNNNIQQCKSTLAISINNNNKYICSTVHILRHKLPFYNNFYINTLCDHYTVDRITALKRKQINLNNIHNYLSVFINKIIKDDKKHNMCQLKIGKNHIHTRSSNFDPLVHTRHLQQTIHGAASNNKGLATSSSIPKPANIPITWPSSFSMGTLHMGQHLIKSESKVGMSCVVGGGHGFPGCHVARHPEQNSDILHYVVVNDHLHCKQFHILVLDTTYDFYPFPLLRYL</sequence>
<reference evidence="1 2" key="1">
    <citation type="submission" date="2019-08" db="EMBL/GenBank/DDBJ databases">
        <title>The genome of the soybean aphid Biotype 1, its phylome, world population structure and adaptation to the North American continent.</title>
        <authorList>
            <person name="Giordano R."/>
            <person name="Donthu R.K."/>
            <person name="Hernandez A.G."/>
            <person name="Wright C.L."/>
            <person name="Zimin A.V."/>
        </authorList>
    </citation>
    <scope>NUCLEOTIDE SEQUENCE [LARGE SCALE GENOMIC DNA]</scope>
    <source>
        <tissue evidence="1">Whole aphids</tissue>
    </source>
</reference>
<keyword evidence="2" id="KW-1185">Reference proteome</keyword>
<dbReference type="AlphaFoldDB" id="A0A6G0TYM6"/>
<proteinExistence type="predicted"/>
<organism evidence="1 2">
    <name type="scientific">Aphis glycines</name>
    <name type="common">Soybean aphid</name>
    <dbReference type="NCBI Taxonomy" id="307491"/>
    <lineage>
        <taxon>Eukaryota</taxon>
        <taxon>Metazoa</taxon>
        <taxon>Ecdysozoa</taxon>
        <taxon>Arthropoda</taxon>
        <taxon>Hexapoda</taxon>
        <taxon>Insecta</taxon>
        <taxon>Pterygota</taxon>
        <taxon>Neoptera</taxon>
        <taxon>Paraneoptera</taxon>
        <taxon>Hemiptera</taxon>
        <taxon>Sternorrhyncha</taxon>
        <taxon>Aphidomorpha</taxon>
        <taxon>Aphidoidea</taxon>
        <taxon>Aphididae</taxon>
        <taxon>Aphidini</taxon>
        <taxon>Aphis</taxon>
        <taxon>Aphis</taxon>
    </lineage>
</organism>
<accession>A0A6G0TYM6</accession>
<dbReference type="EMBL" id="VYZN01000013">
    <property type="protein sequence ID" value="KAE9541071.1"/>
    <property type="molecule type" value="Genomic_DNA"/>
</dbReference>
<name>A0A6G0TYM6_APHGL</name>
<evidence type="ECO:0000313" key="2">
    <source>
        <dbReference type="Proteomes" id="UP000475862"/>
    </source>
</evidence>
<protein>
    <submittedName>
        <fullName evidence="1">Uncharacterized protein</fullName>
    </submittedName>
</protein>
<dbReference type="Proteomes" id="UP000475862">
    <property type="component" value="Unassembled WGS sequence"/>
</dbReference>